<dbReference type="HOGENOM" id="CLU_2468295_0_0_6"/>
<comment type="caution">
    <text evidence="5">The sequence shown here is derived from an EMBL/GenBank/DDBJ whole genome shotgun (WGS) entry which is preliminary data.</text>
</comment>
<dbReference type="AlphaFoldDB" id="A0A077NRI9"/>
<name>A0A077NRI9_XENBV</name>
<dbReference type="PROSITE" id="PS50931">
    <property type="entry name" value="HTH_LYSR"/>
    <property type="match status" value="1"/>
</dbReference>
<dbReference type="Proteomes" id="UP000028483">
    <property type="component" value="Unassembled WGS sequence"/>
</dbReference>
<dbReference type="InterPro" id="IPR036388">
    <property type="entry name" value="WH-like_DNA-bd_sf"/>
</dbReference>
<protein>
    <submittedName>
        <fullName evidence="5">Putative LysR family transcriptional regulator</fullName>
    </submittedName>
</protein>
<accession>A0A077NRI9</accession>
<keyword evidence="3" id="KW-0804">Transcription</keyword>
<comment type="similarity">
    <text evidence="1">Belongs to the LysR transcriptional regulatory family.</text>
</comment>
<feature type="domain" description="HTH lysR-type" evidence="4">
    <location>
        <begin position="15"/>
        <end position="73"/>
    </location>
</feature>
<dbReference type="SUPFAM" id="SSF46785">
    <property type="entry name" value="Winged helix' DNA-binding domain"/>
    <property type="match status" value="1"/>
</dbReference>
<dbReference type="Pfam" id="PF00126">
    <property type="entry name" value="HTH_1"/>
    <property type="match status" value="1"/>
</dbReference>
<dbReference type="GO" id="GO:0003700">
    <property type="term" value="F:DNA-binding transcription factor activity"/>
    <property type="evidence" value="ECO:0007669"/>
    <property type="project" value="InterPro"/>
</dbReference>
<keyword evidence="2" id="KW-0805">Transcription regulation</keyword>
<evidence type="ECO:0000256" key="1">
    <source>
        <dbReference type="ARBA" id="ARBA00009437"/>
    </source>
</evidence>
<organism evidence="5">
    <name type="scientific">Xenorhabdus bovienii str. oregonense</name>
    <dbReference type="NCBI Taxonomy" id="1398202"/>
    <lineage>
        <taxon>Bacteria</taxon>
        <taxon>Pseudomonadati</taxon>
        <taxon>Pseudomonadota</taxon>
        <taxon>Gammaproteobacteria</taxon>
        <taxon>Enterobacterales</taxon>
        <taxon>Morganellaceae</taxon>
        <taxon>Xenorhabdus</taxon>
    </lineage>
</organism>
<evidence type="ECO:0000313" key="5">
    <source>
        <dbReference type="EMBL" id="CDH04707.1"/>
    </source>
</evidence>
<dbReference type="PANTHER" id="PTHR30126:SF91">
    <property type="entry name" value="LYSR FAMILY TRANSCRIPTIONAL REGULATOR"/>
    <property type="match status" value="1"/>
</dbReference>
<reference evidence="5" key="1">
    <citation type="submission" date="2013-07" db="EMBL/GenBank/DDBJ databases">
        <title>Sub-species coevolution in mutualistic symbiosis.</title>
        <authorList>
            <person name="Murfin K."/>
            <person name="Klassen J."/>
            <person name="Lee M."/>
            <person name="Forst S."/>
            <person name="Stock P."/>
            <person name="Goodrich-Blair H."/>
        </authorList>
    </citation>
    <scope>NUCLEOTIDE SEQUENCE [LARGE SCALE GENOMIC DNA]</scope>
    <source>
        <strain evidence="5">Oregonense</strain>
    </source>
</reference>
<dbReference type="PRINTS" id="PR00039">
    <property type="entry name" value="HTHLYSR"/>
</dbReference>
<dbReference type="GO" id="GO:0000976">
    <property type="term" value="F:transcription cis-regulatory region binding"/>
    <property type="evidence" value="ECO:0007669"/>
    <property type="project" value="TreeGrafter"/>
</dbReference>
<dbReference type="Gene3D" id="1.10.10.10">
    <property type="entry name" value="Winged helix-like DNA-binding domain superfamily/Winged helix DNA-binding domain"/>
    <property type="match status" value="1"/>
</dbReference>
<dbReference type="EMBL" id="CBSX010000043">
    <property type="protein sequence ID" value="CDH04707.1"/>
    <property type="molecule type" value="Genomic_DNA"/>
</dbReference>
<dbReference type="InterPro" id="IPR000847">
    <property type="entry name" value="LysR_HTH_N"/>
</dbReference>
<dbReference type="RefSeq" id="WP_038254986.1">
    <property type="nucleotide sequence ID" value="NZ_CAWLUU010000121.1"/>
</dbReference>
<sequence>MKLDLRTDRLSGRGITLEQLRAFVYVATYGGFAKAGEELGRSQSTLSFSIKRLEEDIGCRLIDRRHGYLIELTRCLVLPFDGLEFIFK</sequence>
<proteinExistence type="inferred from homology"/>
<gene>
    <name evidence="5" type="ORF">XBO1_1370003</name>
</gene>
<evidence type="ECO:0000256" key="3">
    <source>
        <dbReference type="ARBA" id="ARBA00023163"/>
    </source>
</evidence>
<evidence type="ECO:0000259" key="4">
    <source>
        <dbReference type="PROSITE" id="PS50931"/>
    </source>
</evidence>
<dbReference type="PANTHER" id="PTHR30126">
    <property type="entry name" value="HTH-TYPE TRANSCRIPTIONAL REGULATOR"/>
    <property type="match status" value="1"/>
</dbReference>
<evidence type="ECO:0000256" key="2">
    <source>
        <dbReference type="ARBA" id="ARBA00023015"/>
    </source>
</evidence>
<dbReference type="InterPro" id="IPR036390">
    <property type="entry name" value="WH_DNA-bd_sf"/>
</dbReference>